<dbReference type="Gene3D" id="3.10.580.10">
    <property type="entry name" value="CBS-domain"/>
    <property type="match status" value="1"/>
</dbReference>
<dbReference type="Gene3D" id="3.90.550.10">
    <property type="entry name" value="Spore Coat Polysaccharide Biosynthesis Protein SpsA, Chain A"/>
    <property type="match status" value="1"/>
</dbReference>
<dbReference type="EMBL" id="BX569690">
    <property type="protein sequence ID" value="CAE06965.1"/>
    <property type="molecule type" value="Genomic_DNA"/>
</dbReference>
<proteinExistence type="predicted"/>
<organism evidence="3 4">
    <name type="scientific">Parasynechococcus marenigrum (strain WH8102)</name>
    <dbReference type="NCBI Taxonomy" id="84588"/>
    <lineage>
        <taxon>Bacteria</taxon>
        <taxon>Bacillati</taxon>
        <taxon>Cyanobacteriota</taxon>
        <taxon>Cyanophyceae</taxon>
        <taxon>Synechococcales</taxon>
        <taxon>Prochlorococcaceae</taxon>
        <taxon>Parasynechococcus</taxon>
        <taxon>Parasynechococcus marenigrum</taxon>
    </lineage>
</organism>
<dbReference type="AlphaFoldDB" id="Q7U909"/>
<dbReference type="PROSITE" id="PS51371">
    <property type="entry name" value="CBS"/>
    <property type="match status" value="1"/>
</dbReference>
<dbReference type="InterPro" id="IPR046342">
    <property type="entry name" value="CBS_dom_sf"/>
</dbReference>
<dbReference type="eggNOG" id="COG1208">
    <property type="taxonomic scope" value="Bacteria"/>
</dbReference>
<feature type="domain" description="CBS" evidence="2">
    <location>
        <begin position="1"/>
        <end position="68"/>
    </location>
</feature>
<dbReference type="GO" id="GO:0016740">
    <property type="term" value="F:transferase activity"/>
    <property type="evidence" value="ECO:0007669"/>
    <property type="project" value="UniProtKB-KW"/>
</dbReference>
<dbReference type="PANTHER" id="PTHR22572">
    <property type="entry name" value="SUGAR-1-PHOSPHATE GUANYL TRANSFERASE"/>
    <property type="match status" value="1"/>
</dbReference>
<dbReference type="RefSeq" id="WP_011127324.1">
    <property type="nucleotide sequence ID" value="NC_005070.1"/>
</dbReference>
<accession>Q7U909</accession>
<name>Q7U909_PARMW</name>
<dbReference type="InterPro" id="IPR005835">
    <property type="entry name" value="NTP_transferase_dom"/>
</dbReference>
<gene>
    <name evidence="3" type="ordered locus">SYNW0450</name>
</gene>
<dbReference type="InterPro" id="IPR000644">
    <property type="entry name" value="CBS_dom"/>
</dbReference>
<reference evidence="3 4" key="1">
    <citation type="journal article" date="2003" name="Nature">
        <title>The genome of a motile marine Synechococcus.</title>
        <authorList>
            <person name="Palenik B."/>
            <person name="Brahamsha B."/>
            <person name="Larimer F."/>
            <person name="Land M."/>
            <person name="Hauser L."/>
            <person name="Chain P."/>
            <person name="Lamerdin J."/>
            <person name="Regala W."/>
            <person name="Allen E.A."/>
            <person name="McCarren J."/>
            <person name="Paulsen I."/>
            <person name="Dufresne A."/>
            <person name="Partensky F."/>
            <person name="Webb E."/>
            <person name="Waterbury J."/>
        </authorList>
    </citation>
    <scope>NUCLEOTIDE SEQUENCE [LARGE SCALE GENOMIC DNA]</scope>
    <source>
        <strain evidence="3 4">WH8102</strain>
    </source>
</reference>
<dbReference type="KEGG" id="syw:SYNW0450"/>
<dbReference type="InterPro" id="IPR050486">
    <property type="entry name" value="Mannose-1P_guanyltransferase"/>
</dbReference>
<evidence type="ECO:0000256" key="1">
    <source>
        <dbReference type="PROSITE-ProRule" id="PRU00703"/>
    </source>
</evidence>
<dbReference type="SUPFAM" id="SSF54631">
    <property type="entry name" value="CBS-domain pair"/>
    <property type="match status" value="1"/>
</dbReference>
<dbReference type="Proteomes" id="UP000001422">
    <property type="component" value="Chromosome"/>
</dbReference>
<dbReference type="CDD" id="cd06426">
    <property type="entry name" value="NTP_transferase_like_2"/>
    <property type="match status" value="1"/>
</dbReference>
<dbReference type="Pfam" id="PF00571">
    <property type="entry name" value="CBS"/>
    <property type="match status" value="1"/>
</dbReference>
<dbReference type="HOGENOM" id="CLU_045375_0_0_3"/>
<keyword evidence="4" id="KW-1185">Reference proteome</keyword>
<evidence type="ECO:0000259" key="2">
    <source>
        <dbReference type="PROSITE" id="PS51371"/>
    </source>
</evidence>
<evidence type="ECO:0000313" key="4">
    <source>
        <dbReference type="Proteomes" id="UP000001422"/>
    </source>
</evidence>
<evidence type="ECO:0000313" key="3">
    <source>
        <dbReference type="EMBL" id="CAE06965.1"/>
    </source>
</evidence>
<dbReference type="SUPFAM" id="SSF53448">
    <property type="entry name" value="Nucleotide-diphospho-sugar transferases"/>
    <property type="match status" value="1"/>
</dbReference>
<keyword evidence="3" id="KW-0808">Transferase</keyword>
<dbReference type="Pfam" id="PF00483">
    <property type="entry name" value="NTP_transferase"/>
    <property type="match status" value="1"/>
</dbReference>
<keyword evidence="1" id="KW-0129">CBS domain</keyword>
<protein>
    <submittedName>
        <fullName evidence="3">Sugar-phosphate nucleotide transferase</fullName>
    </submittedName>
</protein>
<sequence>MSQSACSVFDWSKVLISEDLSFNDALKVLSAGGYQIALVQKANGRVAGIVTDSDVRKALLRGVRLDDTVSLVMNTDPKVILSRSIPHDINGLMKNQNVFHLPIVDDQNRFEGLYIAPQLNPKKYNPETIVIMAGGKGKRLMPLTANTPKPMLPVHGKPMLEHILDRLREDGFKNVIISVNYLSERITSYFQDGSKFDMNISYLYEDKPLGTAGALSGLDSKTRENPVIVTNADILSGISYSDLLIYFRRNTSNGLMAVRTQEWQNPFGVVQSNGSHITNIIEKPTHYYQVNAGLYVLDNKLLDLLTPNSYCDMPDLFRMGLEINLNLQVYPLHEQWLDIGRPKDYDIANKES</sequence>
<dbReference type="STRING" id="84588.SYNW0450"/>
<dbReference type="InterPro" id="IPR029044">
    <property type="entry name" value="Nucleotide-diphossugar_trans"/>
</dbReference>